<dbReference type="InterPro" id="IPR010985">
    <property type="entry name" value="Ribbon_hlx_hlx"/>
</dbReference>
<name>A0ABV0JX20_9CYAN</name>
<organism evidence="7 8">
    <name type="scientific">Funiculus sociatus GB2-A5</name>
    <dbReference type="NCBI Taxonomy" id="2933946"/>
    <lineage>
        <taxon>Bacteria</taxon>
        <taxon>Bacillati</taxon>
        <taxon>Cyanobacteriota</taxon>
        <taxon>Cyanophyceae</taxon>
        <taxon>Coleofasciculales</taxon>
        <taxon>Coleofasciculaceae</taxon>
        <taxon>Funiculus</taxon>
    </lineage>
</organism>
<keyword evidence="3" id="KW-0805">Transcription regulation</keyword>
<dbReference type="SUPFAM" id="SSF47598">
    <property type="entry name" value="Ribbon-helix-helix"/>
    <property type="match status" value="1"/>
</dbReference>
<protein>
    <submittedName>
        <fullName evidence="7">DUF1778 domain-containing protein</fullName>
    </submittedName>
</protein>
<dbReference type="EMBL" id="JAMPKK010000062">
    <property type="protein sequence ID" value="MEP0867216.1"/>
    <property type="molecule type" value="Genomic_DNA"/>
</dbReference>
<keyword evidence="4" id="KW-0238">DNA-binding</keyword>
<keyword evidence="1" id="KW-0678">Repressor</keyword>
<dbReference type="Pfam" id="PF08681">
    <property type="entry name" value="TacA1"/>
    <property type="match status" value="1"/>
</dbReference>
<evidence type="ECO:0000256" key="4">
    <source>
        <dbReference type="ARBA" id="ARBA00023125"/>
    </source>
</evidence>
<dbReference type="InterPro" id="IPR014795">
    <property type="entry name" value="TacA_1-like"/>
</dbReference>
<evidence type="ECO:0000313" key="8">
    <source>
        <dbReference type="Proteomes" id="UP001442494"/>
    </source>
</evidence>
<evidence type="ECO:0000256" key="2">
    <source>
        <dbReference type="ARBA" id="ARBA00022649"/>
    </source>
</evidence>
<dbReference type="PANTHER" id="PTHR35401:SF1">
    <property type="entry name" value="CYTOPLASMIC PROTEIN"/>
    <property type="match status" value="1"/>
</dbReference>
<evidence type="ECO:0000256" key="5">
    <source>
        <dbReference type="ARBA" id="ARBA00023163"/>
    </source>
</evidence>
<evidence type="ECO:0000256" key="1">
    <source>
        <dbReference type="ARBA" id="ARBA00022491"/>
    </source>
</evidence>
<accession>A0ABV0JX20</accession>
<evidence type="ECO:0000256" key="6">
    <source>
        <dbReference type="ARBA" id="ARBA00049988"/>
    </source>
</evidence>
<reference evidence="7 8" key="1">
    <citation type="submission" date="2022-04" db="EMBL/GenBank/DDBJ databases">
        <title>Positive selection, recombination, and allopatry shape intraspecific diversity of widespread and dominant cyanobacteria.</title>
        <authorList>
            <person name="Wei J."/>
            <person name="Shu W."/>
            <person name="Hu C."/>
        </authorList>
    </citation>
    <scope>NUCLEOTIDE SEQUENCE [LARGE SCALE GENOMIC DNA]</scope>
    <source>
        <strain evidence="7 8">GB2-A5</strain>
    </source>
</reference>
<dbReference type="RefSeq" id="WP_190426177.1">
    <property type="nucleotide sequence ID" value="NZ_JAMPKK010000062.1"/>
</dbReference>
<comment type="caution">
    <text evidence="7">The sequence shown here is derived from an EMBL/GenBank/DDBJ whole genome shotgun (WGS) entry which is preliminary data.</text>
</comment>
<dbReference type="Gene3D" id="1.20.5.780">
    <property type="entry name" value="Single helix bin"/>
    <property type="match status" value="1"/>
</dbReference>
<proteinExistence type="inferred from homology"/>
<keyword evidence="2" id="KW-1277">Toxin-antitoxin system</keyword>
<dbReference type="Proteomes" id="UP001442494">
    <property type="component" value="Unassembled WGS sequence"/>
</dbReference>
<comment type="similarity">
    <text evidence="6">Belongs to the TacA antitoxin family.</text>
</comment>
<sequence length="96" mass="10951">MAVLDKTEKIKRSEVVNMRIEPNQLDLIDSAASLSGKTRSAFMLDAAYRAAEEALLDRRLFRLSDEQWKAFNKALDTSPTKNEKLIELLQAPTPWE</sequence>
<dbReference type="PANTHER" id="PTHR35401">
    <property type="entry name" value="COPG FAMILY HELIX-TURN-HELIX PROTEIN-RELATED-RELATED"/>
    <property type="match status" value="1"/>
</dbReference>
<evidence type="ECO:0000313" key="7">
    <source>
        <dbReference type="EMBL" id="MEP0867216.1"/>
    </source>
</evidence>
<gene>
    <name evidence="7" type="ORF">NDI37_22450</name>
</gene>
<keyword evidence="8" id="KW-1185">Reference proteome</keyword>
<keyword evidence="5" id="KW-0804">Transcription</keyword>
<evidence type="ECO:0000256" key="3">
    <source>
        <dbReference type="ARBA" id="ARBA00023015"/>
    </source>
</evidence>